<gene>
    <name evidence="1" type="ORF">A2494_03260</name>
</gene>
<evidence type="ECO:0000313" key="1">
    <source>
        <dbReference type="EMBL" id="OGZ18474.1"/>
    </source>
</evidence>
<accession>A0A1G2DY18</accession>
<dbReference type="Proteomes" id="UP000178106">
    <property type="component" value="Unassembled WGS sequence"/>
</dbReference>
<organism evidence="1 2">
    <name type="scientific">Candidatus Lloydbacteria bacterium RIFOXYC12_FULL_46_25</name>
    <dbReference type="NCBI Taxonomy" id="1798670"/>
    <lineage>
        <taxon>Bacteria</taxon>
        <taxon>Candidatus Lloydiibacteriota</taxon>
    </lineage>
</organism>
<dbReference type="AlphaFoldDB" id="A0A1G2DY18"/>
<proteinExistence type="predicted"/>
<reference evidence="1 2" key="1">
    <citation type="journal article" date="2016" name="Nat. Commun.">
        <title>Thousands of microbial genomes shed light on interconnected biogeochemical processes in an aquifer system.</title>
        <authorList>
            <person name="Anantharaman K."/>
            <person name="Brown C.T."/>
            <person name="Hug L.A."/>
            <person name="Sharon I."/>
            <person name="Castelle C.J."/>
            <person name="Probst A.J."/>
            <person name="Thomas B.C."/>
            <person name="Singh A."/>
            <person name="Wilkins M.J."/>
            <person name="Karaoz U."/>
            <person name="Brodie E.L."/>
            <person name="Williams K.H."/>
            <person name="Hubbard S.S."/>
            <person name="Banfield J.F."/>
        </authorList>
    </citation>
    <scope>NUCLEOTIDE SEQUENCE [LARGE SCALE GENOMIC DNA]</scope>
</reference>
<protein>
    <submittedName>
        <fullName evidence="1">Uncharacterized protein</fullName>
    </submittedName>
</protein>
<comment type="caution">
    <text evidence="1">The sequence shown here is derived from an EMBL/GenBank/DDBJ whole genome shotgun (WGS) entry which is preliminary data.</text>
</comment>
<sequence length="97" mass="11060">MDKITTNTSILLHFGEWKTRRIFRVAMCRVPRKGDMLGLIFVGFDTKGVAILHQVCEVRNVVRRNFDGNLCVTAAIRSEFKTPFAHIDAEDCYVLSV</sequence>
<name>A0A1G2DY18_9BACT</name>
<evidence type="ECO:0000313" key="2">
    <source>
        <dbReference type="Proteomes" id="UP000178106"/>
    </source>
</evidence>
<dbReference type="EMBL" id="MHLU01000090">
    <property type="protein sequence ID" value="OGZ18474.1"/>
    <property type="molecule type" value="Genomic_DNA"/>
</dbReference>